<comment type="caution">
    <text evidence="2">The sequence shown here is derived from an EMBL/GenBank/DDBJ whole genome shotgun (WGS) entry which is preliminary data.</text>
</comment>
<feature type="region of interest" description="Disordered" evidence="1">
    <location>
        <begin position="18"/>
        <end position="42"/>
    </location>
</feature>
<name>A0ABV0YBY6_9TELE</name>
<keyword evidence="3" id="KW-1185">Reference proteome</keyword>
<evidence type="ECO:0000256" key="1">
    <source>
        <dbReference type="SAM" id="MobiDB-lite"/>
    </source>
</evidence>
<reference evidence="2 3" key="1">
    <citation type="submission" date="2021-06" db="EMBL/GenBank/DDBJ databases">
        <authorList>
            <person name="Palmer J.M."/>
        </authorList>
    </citation>
    <scope>NUCLEOTIDE SEQUENCE [LARGE SCALE GENOMIC DNA]</scope>
    <source>
        <strain evidence="2 3">AS_MEX2019</strain>
        <tissue evidence="2">Muscle</tissue>
    </source>
</reference>
<organism evidence="2 3">
    <name type="scientific">Ameca splendens</name>
    <dbReference type="NCBI Taxonomy" id="208324"/>
    <lineage>
        <taxon>Eukaryota</taxon>
        <taxon>Metazoa</taxon>
        <taxon>Chordata</taxon>
        <taxon>Craniata</taxon>
        <taxon>Vertebrata</taxon>
        <taxon>Euteleostomi</taxon>
        <taxon>Actinopterygii</taxon>
        <taxon>Neopterygii</taxon>
        <taxon>Teleostei</taxon>
        <taxon>Neoteleostei</taxon>
        <taxon>Acanthomorphata</taxon>
        <taxon>Ovalentaria</taxon>
        <taxon>Atherinomorphae</taxon>
        <taxon>Cyprinodontiformes</taxon>
        <taxon>Goodeidae</taxon>
        <taxon>Ameca</taxon>
    </lineage>
</organism>
<feature type="compositionally biased region" description="Polar residues" evidence="1">
    <location>
        <begin position="19"/>
        <end position="39"/>
    </location>
</feature>
<dbReference type="EMBL" id="JAHRIP010028909">
    <property type="protein sequence ID" value="MEQ2291247.1"/>
    <property type="molecule type" value="Genomic_DNA"/>
</dbReference>
<accession>A0ABV0YBY6</accession>
<dbReference type="Proteomes" id="UP001469553">
    <property type="component" value="Unassembled WGS sequence"/>
</dbReference>
<gene>
    <name evidence="2" type="ORF">AMECASPLE_011491</name>
</gene>
<evidence type="ECO:0008006" key="4">
    <source>
        <dbReference type="Google" id="ProtNLM"/>
    </source>
</evidence>
<evidence type="ECO:0000313" key="2">
    <source>
        <dbReference type="EMBL" id="MEQ2291247.1"/>
    </source>
</evidence>
<protein>
    <recommendedName>
        <fullName evidence="4">Secreted protein</fullName>
    </recommendedName>
</protein>
<feature type="region of interest" description="Disordered" evidence="1">
    <location>
        <begin position="48"/>
        <end position="67"/>
    </location>
</feature>
<evidence type="ECO:0000313" key="3">
    <source>
        <dbReference type="Proteomes" id="UP001469553"/>
    </source>
</evidence>
<sequence length="67" mass="7225">METTAAAAWSWLTLFARRPSSSTETKPLPYSDTSCSPSLPQLRPSILYTGRSEITGPKGGAERHGDT</sequence>
<proteinExistence type="predicted"/>